<dbReference type="SUPFAM" id="SSF56935">
    <property type="entry name" value="Porins"/>
    <property type="match status" value="1"/>
</dbReference>
<evidence type="ECO:0000313" key="3">
    <source>
        <dbReference type="Proteomes" id="UP000198510"/>
    </source>
</evidence>
<dbReference type="InterPro" id="IPR023614">
    <property type="entry name" value="Porin_dom_sf"/>
</dbReference>
<accession>A0A1G9K6N6</accession>
<gene>
    <name evidence="2" type="ORF">SAMN05421823_10669</name>
</gene>
<dbReference type="Gene3D" id="2.40.160.10">
    <property type="entry name" value="Porin"/>
    <property type="match status" value="1"/>
</dbReference>
<dbReference type="STRING" id="1075417.SAMN05421823_10669"/>
<organism evidence="2 3">
    <name type="scientific">Catalinimonas alkaloidigena</name>
    <dbReference type="NCBI Taxonomy" id="1075417"/>
    <lineage>
        <taxon>Bacteria</taxon>
        <taxon>Pseudomonadati</taxon>
        <taxon>Bacteroidota</taxon>
        <taxon>Cytophagia</taxon>
        <taxon>Cytophagales</taxon>
        <taxon>Catalimonadaceae</taxon>
        <taxon>Catalinimonas</taxon>
    </lineage>
</organism>
<dbReference type="InterPro" id="IPR011486">
    <property type="entry name" value="BBP2"/>
</dbReference>
<dbReference type="AlphaFoldDB" id="A0A1G9K6N6"/>
<proteinExistence type="predicted"/>
<protein>
    <submittedName>
        <fullName evidence="2">Putative beta-barrel porin-2, OmpL-like. bbp2</fullName>
    </submittedName>
</protein>
<evidence type="ECO:0000313" key="2">
    <source>
        <dbReference type="EMBL" id="SDL45441.1"/>
    </source>
</evidence>
<evidence type="ECO:0000256" key="1">
    <source>
        <dbReference type="SAM" id="SignalP"/>
    </source>
</evidence>
<reference evidence="2 3" key="1">
    <citation type="submission" date="2016-10" db="EMBL/GenBank/DDBJ databases">
        <authorList>
            <person name="de Groot N.N."/>
        </authorList>
    </citation>
    <scope>NUCLEOTIDE SEQUENCE [LARGE SCALE GENOMIC DNA]</scope>
    <source>
        <strain evidence="2 3">DSM 25186</strain>
    </source>
</reference>
<feature type="chain" id="PRO_5011523888" evidence="1">
    <location>
        <begin position="43"/>
        <end position="379"/>
    </location>
</feature>
<dbReference type="EMBL" id="FNFO01000006">
    <property type="protein sequence ID" value="SDL45441.1"/>
    <property type="molecule type" value="Genomic_DNA"/>
</dbReference>
<feature type="signal peptide" evidence="1">
    <location>
        <begin position="1"/>
        <end position="42"/>
    </location>
</feature>
<dbReference type="Pfam" id="PF07642">
    <property type="entry name" value="BBP2"/>
    <property type="match status" value="1"/>
</dbReference>
<dbReference type="Proteomes" id="UP000198510">
    <property type="component" value="Unassembled WGS sequence"/>
</dbReference>
<sequence length="379" mass="40904">MRLCMRCTLHSYPNYYLITSHMIKKSIGLLCLTALTTGLAQAQDSTSTSPLEISGSVDLYYKADFAGVPNIETSFADENNSISIGMIDIALSKTVGKATFVGEVAFGPRGQYQSIPNSGVDNNSFHIQNLYASYAVTDMVSITAGYMGTFVGYEVISPTGNYNYSTSRMFTNGPFQNAGVKVDLAISDRVGLMVGLFNDWNVYQDLDGLSDFGAQLYLSPVDGWDAYLNLITGGTAYGYGTEIDLTTGYQITDAFYLGLNAASLTLSDAAASDNTTKGFYGVALYPQVALTESFGLGLRFEHFKWKDLEEGGTTLENPSYNSITLSANVKAGPLTIIPEFRFDGSDQNVFYSSADIMNSEAGFDSKSASQVLVGVVYGF</sequence>
<keyword evidence="3" id="KW-1185">Reference proteome</keyword>
<name>A0A1G9K6N6_9BACT</name>
<keyword evidence="1" id="KW-0732">Signal</keyword>